<organism evidence="2 3">
    <name type="scientific">Geotrypetes seraphini</name>
    <name type="common">Gaboon caecilian</name>
    <name type="synonym">Caecilia seraphini</name>
    <dbReference type="NCBI Taxonomy" id="260995"/>
    <lineage>
        <taxon>Eukaryota</taxon>
        <taxon>Metazoa</taxon>
        <taxon>Chordata</taxon>
        <taxon>Craniata</taxon>
        <taxon>Vertebrata</taxon>
        <taxon>Euteleostomi</taxon>
        <taxon>Amphibia</taxon>
        <taxon>Gymnophiona</taxon>
        <taxon>Geotrypetes</taxon>
    </lineage>
</organism>
<gene>
    <name evidence="3 4" type="primary">SAMD13</name>
</gene>
<dbReference type="Proteomes" id="UP000515159">
    <property type="component" value="Chromosome 12"/>
</dbReference>
<dbReference type="RefSeq" id="XP_033773099.1">
    <property type="nucleotide sequence ID" value="XM_033917208.1"/>
</dbReference>
<dbReference type="RefSeq" id="XP_033773100.1">
    <property type="nucleotide sequence ID" value="XM_033917209.1"/>
</dbReference>
<keyword evidence="2" id="KW-1185">Reference proteome</keyword>
<evidence type="ECO:0000313" key="2">
    <source>
        <dbReference type="Proteomes" id="UP000515159"/>
    </source>
</evidence>
<dbReference type="GeneID" id="117346929"/>
<evidence type="ECO:0000256" key="1">
    <source>
        <dbReference type="SAM" id="SignalP"/>
    </source>
</evidence>
<feature type="signal peptide" evidence="1">
    <location>
        <begin position="1"/>
        <end position="21"/>
    </location>
</feature>
<dbReference type="KEGG" id="gsh:117346929"/>
<feature type="chain" id="PRO_5044653844" evidence="1">
    <location>
        <begin position="22"/>
        <end position="240"/>
    </location>
</feature>
<keyword evidence="1" id="KW-0732">Signal</keyword>
<evidence type="ECO:0000313" key="4">
    <source>
        <dbReference type="RefSeq" id="XP_033773100.1"/>
    </source>
</evidence>
<proteinExistence type="predicted"/>
<sequence>MPAACTEQIAICFLLLPAVFSDLEDTPSFLMLSVNMENKENGSLEVKNSEENGRPPDPADWAVVDVVNYFRCVGFEEQASAFQEQMQQVVKNLRKKNIQHWEMQLKFTLRLYVSPILAYRMGITQLHQCPKCTQAHALLGHMFWSCPRILQFWHRLGSYITSLWGWRWTPTPRALFGFYDIVFPKPKGLSAFKARAMLLGKKAILTQWLASDAPTYSQWKSLMIIHASLECRHFDTKPGQ</sequence>
<dbReference type="CTD" id="148418"/>
<protein>
    <submittedName>
        <fullName evidence="3 4">Sterile alpha motif domain-containing protein 13 isoform X1</fullName>
    </submittedName>
</protein>
<evidence type="ECO:0000313" key="3">
    <source>
        <dbReference type="RefSeq" id="XP_033773099.1"/>
    </source>
</evidence>
<name>A0A6P8NQS3_GEOSA</name>
<accession>A0A6P8NQS3</accession>
<reference evidence="3 4" key="1">
    <citation type="submission" date="2025-04" db="UniProtKB">
        <authorList>
            <consortium name="RefSeq"/>
        </authorList>
    </citation>
    <scope>IDENTIFICATION</scope>
</reference>
<dbReference type="AlphaFoldDB" id="A0A6P8NQS3"/>
<dbReference type="OrthoDB" id="10004495at2759"/>